<keyword evidence="5" id="KW-1133">Transmembrane helix</keyword>
<sequence length="220" mass="24890">MSQHIFGVNSGTYFFGFDWDTSFGVAYVDSFAQRTFNGSNRRQLSLEWLSGADSNSIVLTAEIASCLFVTYQVENKYGKINWKRAAIFSIILMAAAYAMLLVKERTKRSESANNNSCESHLSLVERVRDLYGAGQIVVAADEKLNMEFDEEEVFTLLGVGLWCAHPVEKQRHTIRQVIRILKFEEPLPDLPNDWPNSPPFSDSKPPSITSSLEMKCLVNY</sequence>
<dbReference type="EMBL" id="JAAGAX010000008">
    <property type="protein sequence ID" value="KAF2307963.1"/>
    <property type="molecule type" value="Genomic_DNA"/>
</dbReference>
<evidence type="ECO:0000256" key="4">
    <source>
        <dbReference type="ARBA" id="ARBA00022840"/>
    </source>
</evidence>
<keyword evidence="4" id="KW-0067">ATP-binding</keyword>
<evidence type="ECO:0000313" key="7">
    <source>
        <dbReference type="Proteomes" id="UP000467840"/>
    </source>
</evidence>
<evidence type="ECO:0000313" key="6">
    <source>
        <dbReference type="EMBL" id="KAF2307963.1"/>
    </source>
</evidence>
<comment type="caution">
    <text evidence="6">The sequence shown here is derived from an EMBL/GenBank/DDBJ whole genome shotgun (WGS) entry which is preliminary data.</text>
</comment>
<proteinExistence type="predicted"/>
<evidence type="ECO:0000256" key="5">
    <source>
        <dbReference type="SAM" id="Phobius"/>
    </source>
</evidence>
<name>A0A6A6M6G3_HEVBR</name>
<keyword evidence="3" id="KW-0418">Kinase</keyword>
<gene>
    <name evidence="6" type="ORF">GH714_033836</name>
</gene>
<protein>
    <recommendedName>
        <fullName evidence="8">Legume lectin domain-containing protein</fullName>
    </recommendedName>
</protein>
<evidence type="ECO:0000256" key="1">
    <source>
        <dbReference type="ARBA" id="ARBA00022679"/>
    </source>
</evidence>
<dbReference type="Proteomes" id="UP000467840">
    <property type="component" value="Chromosome 9"/>
</dbReference>
<evidence type="ECO:0000256" key="3">
    <source>
        <dbReference type="ARBA" id="ARBA00022777"/>
    </source>
</evidence>
<keyword evidence="7" id="KW-1185">Reference proteome</keyword>
<dbReference type="AlphaFoldDB" id="A0A6A6M6G3"/>
<evidence type="ECO:0000256" key="2">
    <source>
        <dbReference type="ARBA" id="ARBA00022741"/>
    </source>
</evidence>
<accession>A0A6A6M6G3</accession>
<reference evidence="6 7" key="1">
    <citation type="journal article" date="2020" name="Mol. Plant">
        <title>The Chromosome-Based Rubber Tree Genome Provides New Insights into Spurge Genome Evolution and Rubber Biosynthesis.</title>
        <authorList>
            <person name="Liu J."/>
            <person name="Shi C."/>
            <person name="Shi C.C."/>
            <person name="Li W."/>
            <person name="Zhang Q.J."/>
            <person name="Zhang Y."/>
            <person name="Li K."/>
            <person name="Lu H.F."/>
            <person name="Shi C."/>
            <person name="Zhu S.T."/>
            <person name="Xiao Z.Y."/>
            <person name="Nan H."/>
            <person name="Yue Y."/>
            <person name="Zhu X.G."/>
            <person name="Wu Y."/>
            <person name="Hong X.N."/>
            <person name="Fan G.Y."/>
            <person name="Tong Y."/>
            <person name="Zhang D."/>
            <person name="Mao C.L."/>
            <person name="Liu Y.L."/>
            <person name="Hao S.J."/>
            <person name="Liu W.Q."/>
            <person name="Lv M.Q."/>
            <person name="Zhang H.B."/>
            <person name="Liu Y."/>
            <person name="Hu-Tang G.R."/>
            <person name="Wang J.P."/>
            <person name="Wang J.H."/>
            <person name="Sun Y.H."/>
            <person name="Ni S.B."/>
            <person name="Chen W.B."/>
            <person name="Zhang X.C."/>
            <person name="Jiao Y.N."/>
            <person name="Eichler E.E."/>
            <person name="Li G.H."/>
            <person name="Liu X."/>
            <person name="Gao L.Z."/>
        </authorList>
    </citation>
    <scope>NUCLEOTIDE SEQUENCE [LARGE SCALE GENOMIC DNA]</scope>
    <source>
        <strain evidence="7">cv. GT1</strain>
        <tissue evidence="6">Leaf</tissue>
    </source>
</reference>
<dbReference type="GO" id="GO:0016301">
    <property type="term" value="F:kinase activity"/>
    <property type="evidence" value="ECO:0007669"/>
    <property type="project" value="UniProtKB-KW"/>
</dbReference>
<keyword evidence="1" id="KW-0808">Transferase</keyword>
<dbReference type="InterPro" id="IPR052059">
    <property type="entry name" value="CR_Ser/Thr_kinase"/>
</dbReference>
<feature type="transmembrane region" description="Helical" evidence="5">
    <location>
        <begin position="85"/>
        <end position="102"/>
    </location>
</feature>
<dbReference type="Gene3D" id="1.10.510.10">
    <property type="entry name" value="Transferase(Phosphotransferase) domain 1"/>
    <property type="match status" value="1"/>
</dbReference>
<dbReference type="GO" id="GO:0005524">
    <property type="term" value="F:ATP binding"/>
    <property type="evidence" value="ECO:0007669"/>
    <property type="project" value="UniProtKB-KW"/>
</dbReference>
<evidence type="ECO:0008006" key="8">
    <source>
        <dbReference type="Google" id="ProtNLM"/>
    </source>
</evidence>
<organism evidence="6 7">
    <name type="scientific">Hevea brasiliensis</name>
    <name type="common">Para rubber tree</name>
    <name type="synonym">Siphonia brasiliensis</name>
    <dbReference type="NCBI Taxonomy" id="3981"/>
    <lineage>
        <taxon>Eukaryota</taxon>
        <taxon>Viridiplantae</taxon>
        <taxon>Streptophyta</taxon>
        <taxon>Embryophyta</taxon>
        <taxon>Tracheophyta</taxon>
        <taxon>Spermatophyta</taxon>
        <taxon>Magnoliopsida</taxon>
        <taxon>eudicotyledons</taxon>
        <taxon>Gunneridae</taxon>
        <taxon>Pentapetalae</taxon>
        <taxon>rosids</taxon>
        <taxon>fabids</taxon>
        <taxon>Malpighiales</taxon>
        <taxon>Euphorbiaceae</taxon>
        <taxon>Crotonoideae</taxon>
        <taxon>Micrandreae</taxon>
        <taxon>Hevea</taxon>
    </lineage>
</organism>
<keyword evidence="5" id="KW-0472">Membrane</keyword>
<dbReference type="PANTHER" id="PTHR47973">
    <property type="entry name" value="CYSTEINE-RICH RECEPTOR-LIKE PROTEIN KINASE 3"/>
    <property type="match status" value="1"/>
</dbReference>
<keyword evidence="2" id="KW-0547">Nucleotide-binding</keyword>
<keyword evidence="5" id="KW-0812">Transmembrane</keyword>